<accession>A0A9P1IYU9</accession>
<proteinExistence type="predicted"/>
<comment type="caution">
    <text evidence="2">The sequence shown here is derived from an EMBL/GenBank/DDBJ whole genome shotgun (WGS) entry which is preliminary data.</text>
</comment>
<reference evidence="2" key="1">
    <citation type="submission" date="2022-11" db="EMBL/GenBank/DDBJ databases">
        <authorList>
            <person name="Kikuchi T."/>
        </authorList>
    </citation>
    <scope>NUCLEOTIDE SEQUENCE</scope>
    <source>
        <strain evidence="2">PS1010</strain>
    </source>
</reference>
<dbReference type="EMBL" id="CANHGI010000006">
    <property type="protein sequence ID" value="CAI5454881.1"/>
    <property type="molecule type" value="Genomic_DNA"/>
</dbReference>
<evidence type="ECO:0000256" key="1">
    <source>
        <dbReference type="SAM" id="MobiDB-lite"/>
    </source>
</evidence>
<keyword evidence="3" id="KW-1185">Reference proteome</keyword>
<organism evidence="2 3">
    <name type="scientific">Caenorhabditis angaria</name>
    <dbReference type="NCBI Taxonomy" id="860376"/>
    <lineage>
        <taxon>Eukaryota</taxon>
        <taxon>Metazoa</taxon>
        <taxon>Ecdysozoa</taxon>
        <taxon>Nematoda</taxon>
        <taxon>Chromadorea</taxon>
        <taxon>Rhabditida</taxon>
        <taxon>Rhabditina</taxon>
        <taxon>Rhabditomorpha</taxon>
        <taxon>Rhabditoidea</taxon>
        <taxon>Rhabditidae</taxon>
        <taxon>Peloderinae</taxon>
        <taxon>Caenorhabditis</taxon>
    </lineage>
</organism>
<sequence>MSSSSSSSSSSSTHGYEHFPRNSEYDKFFHTKRLLLENQEYLRPEYVQKSIEMMKEADEYIEKGVMRLRGENSTHDYFREYFLLPSKTNQNINNNNSTNEKCKK</sequence>
<feature type="region of interest" description="Disordered" evidence="1">
    <location>
        <begin position="1"/>
        <end position="20"/>
    </location>
</feature>
<feature type="compositionally biased region" description="Low complexity" evidence="1">
    <location>
        <begin position="1"/>
        <end position="12"/>
    </location>
</feature>
<dbReference type="AlphaFoldDB" id="A0A9P1IYU9"/>
<gene>
    <name evidence="2" type="ORF">CAMP_LOCUS17518</name>
</gene>
<name>A0A9P1IYU9_9PELO</name>
<dbReference type="Proteomes" id="UP001152747">
    <property type="component" value="Unassembled WGS sequence"/>
</dbReference>
<evidence type="ECO:0000313" key="2">
    <source>
        <dbReference type="EMBL" id="CAI5454881.1"/>
    </source>
</evidence>
<protein>
    <submittedName>
        <fullName evidence="2">Uncharacterized protein</fullName>
    </submittedName>
</protein>
<evidence type="ECO:0000313" key="3">
    <source>
        <dbReference type="Proteomes" id="UP001152747"/>
    </source>
</evidence>